<dbReference type="InterPro" id="IPR000571">
    <property type="entry name" value="Znf_CCCH"/>
</dbReference>
<sequence length="110" mass="12505">MSDRILCKFFVHGSCLKGENCEYSHDSKNPVNNVCTFYQKGICLYGSRCRYHHVTTTPASNLPPSPPLTSDSESESTNLQQQDNNDIEKSSNVYCIHPREYPICSFCCSW</sequence>
<dbReference type="Gene3D" id="1.20.120.1350">
    <property type="entry name" value="Pneumovirus matrix protein 2 (M2), zinc-binding domain"/>
    <property type="match status" value="1"/>
</dbReference>
<evidence type="ECO:0000313" key="9">
    <source>
        <dbReference type="Proteomes" id="UP001558713"/>
    </source>
</evidence>
<accession>A0ABD1BXF1</accession>
<evidence type="ECO:0000256" key="5">
    <source>
        <dbReference type="PROSITE-ProRule" id="PRU00723"/>
    </source>
</evidence>
<keyword evidence="3 5" id="KW-0863">Zinc-finger</keyword>
<gene>
    <name evidence="8" type="ORF">V5N11_020351</name>
</gene>
<dbReference type="PROSITE" id="PS50103">
    <property type="entry name" value="ZF_C3H1"/>
    <property type="match status" value="2"/>
</dbReference>
<dbReference type="InterPro" id="IPR036855">
    <property type="entry name" value="Znf_CCCH_sf"/>
</dbReference>
<evidence type="ECO:0000256" key="1">
    <source>
        <dbReference type="ARBA" id="ARBA00022723"/>
    </source>
</evidence>
<dbReference type="Pfam" id="PF18044">
    <property type="entry name" value="zf-CCCH_4"/>
    <property type="match status" value="1"/>
</dbReference>
<feature type="region of interest" description="Disordered" evidence="6">
    <location>
        <begin position="56"/>
        <end position="85"/>
    </location>
</feature>
<evidence type="ECO:0000256" key="3">
    <source>
        <dbReference type="ARBA" id="ARBA00022771"/>
    </source>
</evidence>
<evidence type="ECO:0000256" key="4">
    <source>
        <dbReference type="ARBA" id="ARBA00022833"/>
    </source>
</evidence>
<feature type="zinc finger region" description="C3H1-type" evidence="5">
    <location>
        <begin position="1"/>
        <end position="28"/>
    </location>
</feature>
<feature type="zinc finger region" description="C3H1-type" evidence="5">
    <location>
        <begin position="29"/>
        <end position="56"/>
    </location>
</feature>
<dbReference type="Gene3D" id="4.10.1000.10">
    <property type="entry name" value="Zinc finger, CCCH-type"/>
    <property type="match status" value="1"/>
</dbReference>
<evidence type="ECO:0000259" key="7">
    <source>
        <dbReference type="PROSITE" id="PS50103"/>
    </source>
</evidence>
<dbReference type="AlphaFoldDB" id="A0ABD1BXF1"/>
<dbReference type="Proteomes" id="UP001558713">
    <property type="component" value="Unassembled WGS sequence"/>
</dbReference>
<dbReference type="SUPFAM" id="SSF90229">
    <property type="entry name" value="CCCH zinc finger"/>
    <property type="match status" value="2"/>
</dbReference>
<dbReference type="PANTHER" id="PTHR11224:SF10">
    <property type="entry name" value="IP09428P-RELATED"/>
    <property type="match status" value="1"/>
</dbReference>
<keyword evidence="4 5" id="KW-0862">Zinc</keyword>
<feature type="domain" description="C3H1-type" evidence="7">
    <location>
        <begin position="1"/>
        <end position="28"/>
    </location>
</feature>
<name>A0ABD1BXF1_CARAN</name>
<keyword evidence="1 5" id="KW-0479">Metal-binding</keyword>
<evidence type="ECO:0000313" key="8">
    <source>
        <dbReference type="EMBL" id="KAL1221862.1"/>
    </source>
</evidence>
<dbReference type="InterPro" id="IPR045072">
    <property type="entry name" value="MKRN-like"/>
</dbReference>
<protein>
    <submittedName>
        <fullName evidence="8">E3 ubiquitin-protein ligase makorin</fullName>
    </submittedName>
</protein>
<keyword evidence="2" id="KW-0677">Repeat</keyword>
<feature type="domain" description="C3H1-type" evidence="7">
    <location>
        <begin position="29"/>
        <end position="56"/>
    </location>
</feature>
<dbReference type="SMART" id="SM00356">
    <property type="entry name" value="ZnF_C3H1"/>
    <property type="match status" value="2"/>
</dbReference>
<dbReference type="Pfam" id="PF00642">
    <property type="entry name" value="zf-CCCH"/>
    <property type="match status" value="1"/>
</dbReference>
<evidence type="ECO:0000256" key="6">
    <source>
        <dbReference type="SAM" id="MobiDB-lite"/>
    </source>
</evidence>
<organism evidence="8 9">
    <name type="scientific">Cardamine amara subsp. amara</name>
    <dbReference type="NCBI Taxonomy" id="228776"/>
    <lineage>
        <taxon>Eukaryota</taxon>
        <taxon>Viridiplantae</taxon>
        <taxon>Streptophyta</taxon>
        <taxon>Embryophyta</taxon>
        <taxon>Tracheophyta</taxon>
        <taxon>Spermatophyta</taxon>
        <taxon>Magnoliopsida</taxon>
        <taxon>eudicotyledons</taxon>
        <taxon>Gunneridae</taxon>
        <taxon>Pentapetalae</taxon>
        <taxon>rosids</taxon>
        <taxon>malvids</taxon>
        <taxon>Brassicales</taxon>
        <taxon>Brassicaceae</taxon>
        <taxon>Cardamineae</taxon>
        <taxon>Cardamine</taxon>
    </lineage>
</organism>
<comment type="caution">
    <text evidence="8">The sequence shown here is derived from an EMBL/GenBank/DDBJ whole genome shotgun (WGS) entry which is preliminary data.</text>
</comment>
<dbReference type="PANTHER" id="PTHR11224">
    <property type="entry name" value="MAKORIN-RELATED"/>
    <property type="match status" value="1"/>
</dbReference>
<reference evidence="8 9" key="1">
    <citation type="submission" date="2024-04" db="EMBL/GenBank/DDBJ databases">
        <title>Genome assembly C_amara_ONT_v2.</title>
        <authorList>
            <person name="Yant L."/>
            <person name="Moore C."/>
            <person name="Slenker M."/>
        </authorList>
    </citation>
    <scope>NUCLEOTIDE SEQUENCE [LARGE SCALE GENOMIC DNA]</scope>
    <source>
        <tissue evidence="8">Leaf</tissue>
    </source>
</reference>
<feature type="compositionally biased region" description="Polar residues" evidence="6">
    <location>
        <begin position="68"/>
        <end position="84"/>
    </location>
</feature>
<proteinExistence type="predicted"/>
<dbReference type="GO" id="GO:0008270">
    <property type="term" value="F:zinc ion binding"/>
    <property type="evidence" value="ECO:0007669"/>
    <property type="project" value="UniProtKB-KW"/>
</dbReference>
<keyword evidence="9" id="KW-1185">Reference proteome</keyword>
<evidence type="ECO:0000256" key="2">
    <source>
        <dbReference type="ARBA" id="ARBA00022737"/>
    </source>
</evidence>
<dbReference type="EMBL" id="JBANAX010000115">
    <property type="protein sequence ID" value="KAL1221862.1"/>
    <property type="molecule type" value="Genomic_DNA"/>
</dbReference>
<dbReference type="InterPro" id="IPR041367">
    <property type="entry name" value="Znf-CCCH_4"/>
</dbReference>